<name>A0ACD3AXD9_9AGAR</name>
<accession>A0ACD3AXD9</accession>
<evidence type="ECO:0000313" key="1">
    <source>
        <dbReference type="EMBL" id="TFK70017.1"/>
    </source>
</evidence>
<reference evidence="1 2" key="1">
    <citation type="journal article" date="2019" name="Nat. Ecol. Evol.">
        <title>Megaphylogeny resolves global patterns of mushroom evolution.</title>
        <authorList>
            <person name="Varga T."/>
            <person name="Krizsan K."/>
            <person name="Foldi C."/>
            <person name="Dima B."/>
            <person name="Sanchez-Garcia M."/>
            <person name="Sanchez-Ramirez S."/>
            <person name="Szollosi G.J."/>
            <person name="Szarkandi J.G."/>
            <person name="Papp V."/>
            <person name="Albert L."/>
            <person name="Andreopoulos W."/>
            <person name="Angelini C."/>
            <person name="Antonin V."/>
            <person name="Barry K.W."/>
            <person name="Bougher N.L."/>
            <person name="Buchanan P."/>
            <person name="Buyck B."/>
            <person name="Bense V."/>
            <person name="Catcheside P."/>
            <person name="Chovatia M."/>
            <person name="Cooper J."/>
            <person name="Damon W."/>
            <person name="Desjardin D."/>
            <person name="Finy P."/>
            <person name="Geml J."/>
            <person name="Haridas S."/>
            <person name="Hughes K."/>
            <person name="Justo A."/>
            <person name="Karasinski D."/>
            <person name="Kautmanova I."/>
            <person name="Kiss B."/>
            <person name="Kocsube S."/>
            <person name="Kotiranta H."/>
            <person name="LaButti K.M."/>
            <person name="Lechner B.E."/>
            <person name="Liimatainen K."/>
            <person name="Lipzen A."/>
            <person name="Lukacs Z."/>
            <person name="Mihaltcheva S."/>
            <person name="Morgado L.N."/>
            <person name="Niskanen T."/>
            <person name="Noordeloos M.E."/>
            <person name="Ohm R.A."/>
            <person name="Ortiz-Santana B."/>
            <person name="Ovrebo C."/>
            <person name="Racz N."/>
            <person name="Riley R."/>
            <person name="Savchenko A."/>
            <person name="Shiryaev A."/>
            <person name="Soop K."/>
            <person name="Spirin V."/>
            <person name="Szebenyi C."/>
            <person name="Tomsovsky M."/>
            <person name="Tulloss R.E."/>
            <person name="Uehling J."/>
            <person name="Grigoriev I.V."/>
            <person name="Vagvolgyi C."/>
            <person name="Papp T."/>
            <person name="Martin F.M."/>
            <person name="Miettinen O."/>
            <person name="Hibbett D.S."/>
            <person name="Nagy L.G."/>
        </authorList>
    </citation>
    <scope>NUCLEOTIDE SEQUENCE [LARGE SCALE GENOMIC DNA]</scope>
    <source>
        <strain evidence="1 2">NL-1719</strain>
    </source>
</reference>
<dbReference type="Proteomes" id="UP000308600">
    <property type="component" value="Unassembled WGS sequence"/>
</dbReference>
<organism evidence="1 2">
    <name type="scientific">Pluteus cervinus</name>
    <dbReference type="NCBI Taxonomy" id="181527"/>
    <lineage>
        <taxon>Eukaryota</taxon>
        <taxon>Fungi</taxon>
        <taxon>Dikarya</taxon>
        <taxon>Basidiomycota</taxon>
        <taxon>Agaricomycotina</taxon>
        <taxon>Agaricomycetes</taxon>
        <taxon>Agaricomycetidae</taxon>
        <taxon>Agaricales</taxon>
        <taxon>Pluteineae</taxon>
        <taxon>Pluteaceae</taxon>
        <taxon>Pluteus</taxon>
    </lineage>
</organism>
<sequence length="619" mass="70120">MGQRHQAYLIARVIPQGSNQPHYRCIGAIHHQWCYGSLPLRATCRFLDLIKQKEHGEIILEEIKALNGQYGSHLRKAPVIPSVPCPFTSFLFNTAWSVDLSPSQDEPLLSMAHDLHAGMRMREGDNNDGVTVIDVSDPESPSYCYSFLGGAEPISAEMYLRRYYPLGSEESQEGLVFARALDDIPLVPIQHLAEAWPTEFRAREKDESARVDNESVNDMTPNIVPPLADLVLRPALEHLLRNDDEDGLLRLLLPHKIDQILEILRAQHPMPKSGVFLLSNIFKAIKDRKVLDLSGFSLSTHQVLSLVPVDAIVEGINLSHNHAVGVDAIEQLLTRYQSLRRLVLLDTRIPEEDIVTLLKDKPEVFYHVEAIVHPVFMKPKTEDSIPDAYTHLSFTTNYDPSTPTSIGLPFLNPTQVLQTLLNYTRMLSKASEKGAAILTLSSMGMYAPSVALAAYPSESLKAGRKWGERIVPYIPRLRRFMDSITSCHGWKLLWSSSFSNIRYAFLRVNAEAMSEYLEEYKSLGERGKKVSLNPITNEEYNEKTKQLGESFKNCLFQVYDVRGFFEQLELEGRPAPPQDELERLYNEFAALENRDGLLRLLNQEEAHGYVTTPWAMCFM</sequence>
<protein>
    <submittedName>
        <fullName evidence="1">Uncharacterized protein</fullName>
    </submittedName>
</protein>
<proteinExistence type="predicted"/>
<dbReference type="EMBL" id="ML208320">
    <property type="protein sequence ID" value="TFK70017.1"/>
    <property type="molecule type" value="Genomic_DNA"/>
</dbReference>
<gene>
    <name evidence="1" type="ORF">BDN72DRAFT_819442</name>
</gene>
<keyword evidence="2" id="KW-1185">Reference proteome</keyword>
<evidence type="ECO:0000313" key="2">
    <source>
        <dbReference type="Proteomes" id="UP000308600"/>
    </source>
</evidence>